<proteinExistence type="predicted"/>
<feature type="chain" id="PRO_5047268446" description="Acid shock protein" evidence="2">
    <location>
        <begin position="21"/>
        <end position="144"/>
    </location>
</feature>
<feature type="compositionally biased region" description="Basic residues" evidence="1">
    <location>
        <begin position="59"/>
        <end position="83"/>
    </location>
</feature>
<protein>
    <recommendedName>
        <fullName evidence="5">Acid shock protein</fullName>
    </recommendedName>
</protein>
<sequence>MRVFFPILLCAALLPFSAQAEDAPLPFDVPSAAPAIQRVPVANKTVLHSPAARPAVQSGRHKHAAARKNKKTQAGVTKKHRGKQQVATSTRQKNKKNRVVTHKKAAGVQHAKKVSGHKHKTVHKQSAHKRPAHKKAGHKKRAGH</sequence>
<feature type="signal peptide" evidence="2">
    <location>
        <begin position="1"/>
        <end position="20"/>
    </location>
</feature>
<evidence type="ECO:0000256" key="2">
    <source>
        <dbReference type="SAM" id="SignalP"/>
    </source>
</evidence>
<dbReference type="Proteomes" id="UP000712570">
    <property type="component" value="Unassembled WGS sequence"/>
</dbReference>
<comment type="caution">
    <text evidence="3">The sequence shown here is derived from an EMBL/GenBank/DDBJ whole genome shotgun (WGS) entry which is preliminary data.</text>
</comment>
<dbReference type="RefSeq" id="WP_166820570.1">
    <property type="nucleotide sequence ID" value="NZ_JAAOLX010000001.1"/>
</dbReference>
<feature type="region of interest" description="Disordered" evidence="1">
    <location>
        <begin position="50"/>
        <end position="144"/>
    </location>
</feature>
<organism evidence="3 4">
    <name type="scientific">Iodobacter violaceini</name>
    <dbReference type="NCBI Taxonomy" id="3044271"/>
    <lineage>
        <taxon>Bacteria</taxon>
        <taxon>Pseudomonadati</taxon>
        <taxon>Pseudomonadota</taxon>
        <taxon>Betaproteobacteria</taxon>
        <taxon>Neisseriales</taxon>
        <taxon>Chitinibacteraceae</taxon>
        <taxon>Iodobacter</taxon>
    </lineage>
</organism>
<gene>
    <name evidence="3" type="ORF">HA050_00085</name>
</gene>
<name>A0ABX0KMC2_9NEIS</name>
<evidence type="ECO:0008006" key="5">
    <source>
        <dbReference type="Google" id="ProtNLM"/>
    </source>
</evidence>
<keyword evidence="4" id="KW-1185">Reference proteome</keyword>
<keyword evidence="2" id="KW-0732">Signal</keyword>
<evidence type="ECO:0000313" key="3">
    <source>
        <dbReference type="EMBL" id="NHQ84519.1"/>
    </source>
</evidence>
<evidence type="ECO:0000313" key="4">
    <source>
        <dbReference type="Proteomes" id="UP000712570"/>
    </source>
</evidence>
<dbReference type="EMBL" id="JAAOLX010000001">
    <property type="protein sequence ID" value="NHQ84519.1"/>
    <property type="molecule type" value="Genomic_DNA"/>
</dbReference>
<reference evidence="3 4" key="1">
    <citation type="submission" date="2020-03" db="EMBL/GenBank/DDBJ databases">
        <title>Draft genome sequence of environmentally isolated violet-colored cultures.</title>
        <authorList>
            <person name="Wilson H.S."/>
        </authorList>
    </citation>
    <scope>NUCLEOTIDE SEQUENCE [LARGE SCALE GENOMIC DNA]</scope>
    <source>
        <strain evidence="3 4">HSC-16F04</strain>
    </source>
</reference>
<feature type="compositionally biased region" description="Basic residues" evidence="1">
    <location>
        <begin position="92"/>
        <end position="144"/>
    </location>
</feature>
<accession>A0ABX0KMC2</accession>
<evidence type="ECO:0000256" key="1">
    <source>
        <dbReference type="SAM" id="MobiDB-lite"/>
    </source>
</evidence>